<reference evidence="2 3" key="1">
    <citation type="submission" date="2019-05" db="EMBL/GenBank/DDBJ databases">
        <title>Emergence of the Ug99 lineage of the wheat stem rust pathogen through somatic hybridization.</title>
        <authorList>
            <person name="Li F."/>
            <person name="Upadhyaya N.M."/>
            <person name="Sperschneider J."/>
            <person name="Matny O."/>
            <person name="Nguyen-Phuc H."/>
            <person name="Mago R."/>
            <person name="Raley C."/>
            <person name="Miller M.E."/>
            <person name="Silverstein K.A.T."/>
            <person name="Henningsen E."/>
            <person name="Hirsch C.D."/>
            <person name="Visser B."/>
            <person name="Pretorius Z.A."/>
            <person name="Steffenson B.J."/>
            <person name="Schwessinger B."/>
            <person name="Dodds P.N."/>
            <person name="Figueroa M."/>
        </authorList>
    </citation>
    <scope>NUCLEOTIDE SEQUENCE [LARGE SCALE GENOMIC DNA]</scope>
    <source>
        <strain evidence="2">21-0</strain>
    </source>
</reference>
<gene>
    <name evidence="2" type="ORF">PGT21_031736</name>
</gene>
<evidence type="ECO:0000313" key="3">
    <source>
        <dbReference type="Proteomes" id="UP000324748"/>
    </source>
</evidence>
<evidence type="ECO:0000256" key="1">
    <source>
        <dbReference type="SAM" id="MobiDB-lite"/>
    </source>
</evidence>
<name>A0A5B0PJN7_PUCGR</name>
<dbReference type="AlphaFoldDB" id="A0A5B0PJN7"/>
<proteinExistence type="predicted"/>
<sequence>MLADNRSKSRFSFRWVRIFAARAVRSPQSRRRVAVWASSYPRILECSRRAPYCRTHGKTRSTKSDRQSDSSLKHKAPRRVLKESSYNPRQSETKPASSSMIDPSNIEPSRKELDVRSVRFDSKPPDDILKHTPRRLFSSCPHRS</sequence>
<accession>A0A5B0PJN7</accession>
<feature type="compositionally biased region" description="Basic and acidic residues" evidence="1">
    <location>
        <begin position="62"/>
        <end position="72"/>
    </location>
</feature>
<protein>
    <submittedName>
        <fullName evidence="2">Uncharacterized protein</fullName>
    </submittedName>
</protein>
<feature type="compositionally biased region" description="Polar residues" evidence="1">
    <location>
        <begin position="84"/>
        <end position="102"/>
    </location>
</feature>
<feature type="compositionally biased region" description="Basic and acidic residues" evidence="1">
    <location>
        <begin position="108"/>
        <end position="130"/>
    </location>
</feature>
<dbReference type="Proteomes" id="UP000324748">
    <property type="component" value="Unassembled WGS sequence"/>
</dbReference>
<organism evidence="2 3">
    <name type="scientific">Puccinia graminis f. sp. tritici</name>
    <dbReference type="NCBI Taxonomy" id="56615"/>
    <lineage>
        <taxon>Eukaryota</taxon>
        <taxon>Fungi</taxon>
        <taxon>Dikarya</taxon>
        <taxon>Basidiomycota</taxon>
        <taxon>Pucciniomycotina</taxon>
        <taxon>Pucciniomycetes</taxon>
        <taxon>Pucciniales</taxon>
        <taxon>Pucciniaceae</taxon>
        <taxon>Puccinia</taxon>
    </lineage>
</organism>
<comment type="caution">
    <text evidence="2">The sequence shown here is derived from an EMBL/GenBank/DDBJ whole genome shotgun (WGS) entry which is preliminary data.</text>
</comment>
<evidence type="ECO:0000313" key="2">
    <source>
        <dbReference type="EMBL" id="KAA1101865.1"/>
    </source>
</evidence>
<feature type="region of interest" description="Disordered" evidence="1">
    <location>
        <begin position="51"/>
        <end position="144"/>
    </location>
</feature>
<dbReference type="EMBL" id="VSWC01000053">
    <property type="protein sequence ID" value="KAA1101865.1"/>
    <property type="molecule type" value="Genomic_DNA"/>
</dbReference>
<keyword evidence="3" id="KW-1185">Reference proteome</keyword>